<dbReference type="PANTHER" id="PTHR47130">
    <property type="entry name" value="SI:DKEY-19B23.11-RELATED"/>
    <property type="match status" value="1"/>
</dbReference>
<organism evidence="2 3">
    <name type="scientific">Gopherus agassizii</name>
    <name type="common">Agassiz's desert tortoise</name>
    <dbReference type="NCBI Taxonomy" id="38772"/>
    <lineage>
        <taxon>Eukaryota</taxon>
        <taxon>Metazoa</taxon>
        <taxon>Chordata</taxon>
        <taxon>Craniata</taxon>
        <taxon>Vertebrata</taxon>
        <taxon>Euteleostomi</taxon>
        <taxon>Archelosauria</taxon>
        <taxon>Testudinata</taxon>
        <taxon>Testudines</taxon>
        <taxon>Cryptodira</taxon>
        <taxon>Durocryptodira</taxon>
        <taxon>Testudinoidea</taxon>
        <taxon>Testudinidae</taxon>
        <taxon>Gopherus</taxon>
    </lineage>
</organism>
<dbReference type="InterPro" id="IPR001507">
    <property type="entry name" value="ZP_dom"/>
</dbReference>
<reference evidence="3" key="1">
    <citation type="journal article" date="2017" name="PLoS ONE">
        <title>The Agassiz's desert tortoise genome provides a resource for the conservation of a threatened species.</title>
        <authorList>
            <person name="Tollis M."/>
            <person name="DeNardo D.F."/>
            <person name="Cornelius J.A."/>
            <person name="Dolby G.A."/>
            <person name="Edwards T."/>
            <person name="Henen B.T."/>
            <person name="Karl A.E."/>
            <person name="Murphy R.W."/>
            <person name="Kusumi K."/>
        </authorList>
    </citation>
    <scope>NUCLEOTIDE SEQUENCE [LARGE SCALE GENOMIC DNA]</scope>
</reference>
<evidence type="ECO:0000259" key="1">
    <source>
        <dbReference type="PROSITE" id="PS51034"/>
    </source>
</evidence>
<feature type="domain" description="ZP" evidence="1">
    <location>
        <begin position="635"/>
        <end position="859"/>
    </location>
</feature>
<keyword evidence="3" id="KW-1185">Reference proteome</keyword>
<dbReference type="AlphaFoldDB" id="A0A452H6K9"/>
<dbReference type="Proteomes" id="UP000291020">
    <property type="component" value="Unassembled WGS sequence"/>
</dbReference>
<dbReference type="STRING" id="38772.ENSGAGP00000010314"/>
<protein>
    <recommendedName>
        <fullName evidence="1">ZP domain-containing protein</fullName>
    </recommendedName>
</protein>
<dbReference type="Pfam" id="PF23344">
    <property type="entry name" value="ZP-N"/>
    <property type="match status" value="1"/>
</dbReference>
<proteinExistence type="predicted"/>
<evidence type="ECO:0000313" key="3">
    <source>
        <dbReference type="Proteomes" id="UP000291020"/>
    </source>
</evidence>
<dbReference type="InterPro" id="IPR058876">
    <property type="entry name" value="Ig-like_ZP"/>
</dbReference>
<name>A0A452H6K9_9SAUR</name>
<reference evidence="2" key="2">
    <citation type="submission" date="2025-08" db="UniProtKB">
        <authorList>
            <consortium name="Ensembl"/>
        </authorList>
    </citation>
    <scope>IDENTIFICATION</scope>
</reference>
<accession>A0A452H6K9</accession>
<sequence length="859" mass="93696">MGPLISGLWGHSIYKDAEPPISGLWGGAVSVRTLGPPPLDCVWGAVPVRTWGPPSLGSARTECRGRYFWIWLDKAFVGQSRWHYGVYTESGQYIEVTRQLASQCGFMAGTDLRGNPQIRISFLACSVHNTVSDFSLQLRVEVTGAVGPSIPYDMTIRCPLGAPWSPREIVCEENYMEVSVRRAVPGIAREVLNEDWIAAWLVAQGALNQVWQVVFHFRNGSLLSMPATQAHSLGYGVNTTATRVLFRAPYGTAQSEITSVEGLEVAVARVTVFYKQAWMILMVDTAVACPVNSPVVNATSLSWVTPRILPSLVLWPEQYQDEVQMGLDGRVIDAGTIARNGYTFLTDSRLIRIVVPIGAPGGLLQSALVSNRYGTRYSIHLLLDRHWQGDESDRTRHCSYRPIHTPFSPQTPQIIDGRYTVAAQGYFKVRLGHFLPDVELVSVSVGGHPFSRLEAEDRGFEPHEVPNPNDTRAFGLRVPFADPLVQQQYLHGPLRRYTLRLNYTLQLLPTGEAFTQAGLITCDVPDVVPPSFQGSCEAGALALLMTHGTLDQFWVPYVGERPLSQLAAPHSYRVSDDGRHFHLAVPLLAAGLVYESISLQGLTARLDFSLRDKKTRSVLASFAVVCTFPTGQLLVCLPNGTLVAMVLSRDTKPALDPRRTHLKDPDCGPVASDSSRALFSFSLASCGTTRRFEGGYLVYENEVTFVPEGVPATSPIITRDSRYRLTLRCRYPLTEMLWVSAQQQLGENAVSVVWGTGGGSRMGLMGLEGGRGLSALAGGWGVRGGQGAGSGWRLPQAAPGSSGMSPRCFLHGGAASGLRVLPCPQAPSSQLPLAAVPSQWKLWSWQLGQGQHVEPPGCP</sequence>
<dbReference type="PROSITE" id="PS51034">
    <property type="entry name" value="ZP_2"/>
    <property type="match status" value="1"/>
</dbReference>
<dbReference type="InterPro" id="IPR055356">
    <property type="entry name" value="ZP-N"/>
</dbReference>
<reference evidence="2" key="3">
    <citation type="submission" date="2025-09" db="UniProtKB">
        <authorList>
            <consortium name="Ensembl"/>
        </authorList>
    </citation>
    <scope>IDENTIFICATION</scope>
</reference>
<dbReference type="Ensembl" id="ENSGAGT00000011842.1">
    <property type="protein sequence ID" value="ENSGAGP00000010314.1"/>
    <property type="gene ID" value="ENSGAGG00000008079.1"/>
</dbReference>
<evidence type="ECO:0000313" key="2">
    <source>
        <dbReference type="Ensembl" id="ENSGAGP00000010314.1"/>
    </source>
</evidence>
<dbReference type="PANTHER" id="PTHR47130:SF6">
    <property type="entry name" value="EGG ENVELOPE GLYCOPROTEIN-LIKE PRECURSOR"/>
    <property type="match status" value="1"/>
</dbReference>
<dbReference type="Pfam" id="PF26562">
    <property type="entry name" value="Ig-like"/>
    <property type="match status" value="1"/>
</dbReference>
<dbReference type="Gene3D" id="2.60.40.3210">
    <property type="entry name" value="Zona pellucida, ZP-N domain"/>
    <property type="match status" value="1"/>
</dbReference>